<proteinExistence type="predicted"/>
<keyword evidence="3" id="KW-1185">Reference proteome</keyword>
<sequence length="75" mass="8259">MDCKINVGHLGNNGNRTELEQDFVARNHPDSAFVQFKDPGDATSADGELELLNGDNRSRNCDLPSSQGNHPQDDY</sequence>
<dbReference type="Proteomes" id="UP000326458">
    <property type="component" value="Unassembled WGS sequence"/>
</dbReference>
<organism evidence="2 3">
    <name type="scientific">Muntiacus muntjak</name>
    <name type="common">Barking deer</name>
    <name type="synonym">Indian muntjac</name>
    <dbReference type="NCBI Taxonomy" id="9888"/>
    <lineage>
        <taxon>Eukaryota</taxon>
        <taxon>Metazoa</taxon>
        <taxon>Chordata</taxon>
        <taxon>Craniata</taxon>
        <taxon>Vertebrata</taxon>
        <taxon>Euteleostomi</taxon>
        <taxon>Mammalia</taxon>
        <taxon>Eutheria</taxon>
        <taxon>Laurasiatheria</taxon>
        <taxon>Artiodactyla</taxon>
        <taxon>Ruminantia</taxon>
        <taxon>Pecora</taxon>
        <taxon>Cervidae</taxon>
        <taxon>Muntiacinae</taxon>
        <taxon>Muntiacus</taxon>
    </lineage>
</organism>
<evidence type="ECO:0000256" key="1">
    <source>
        <dbReference type="SAM" id="MobiDB-lite"/>
    </source>
</evidence>
<accession>A0A5N3V7S7</accession>
<dbReference type="AlphaFoldDB" id="A0A5N3V7S7"/>
<feature type="compositionally biased region" description="Polar residues" evidence="1">
    <location>
        <begin position="63"/>
        <end position="75"/>
    </location>
</feature>
<feature type="region of interest" description="Disordered" evidence="1">
    <location>
        <begin position="32"/>
        <end position="75"/>
    </location>
</feature>
<gene>
    <name evidence="2" type="ORF">FD754_022113</name>
</gene>
<reference evidence="2 3" key="1">
    <citation type="submission" date="2019-06" db="EMBL/GenBank/DDBJ databases">
        <title>Discovery of a novel chromosome fission-fusion reversal in muntjac.</title>
        <authorList>
            <person name="Mudd A.B."/>
            <person name="Bredeson J.V."/>
            <person name="Baum R."/>
            <person name="Hockemeyer D."/>
            <person name="Rokhsar D.S."/>
        </authorList>
    </citation>
    <scope>NUCLEOTIDE SEQUENCE [LARGE SCALE GENOMIC DNA]</scope>
    <source>
        <strain evidence="2">UTSW_UCB_Mm</strain>
        <tissue evidence="2">Fibroblast cell line</tissue>
    </source>
</reference>
<evidence type="ECO:0008006" key="4">
    <source>
        <dbReference type="Google" id="ProtNLM"/>
    </source>
</evidence>
<evidence type="ECO:0000313" key="3">
    <source>
        <dbReference type="Proteomes" id="UP000326458"/>
    </source>
</evidence>
<comment type="caution">
    <text evidence="2">The sequence shown here is derived from an EMBL/GenBank/DDBJ whole genome shotgun (WGS) entry which is preliminary data.</text>
</comment>
<evidence type="ECO:0000313" key="2">
    <source>
        <dbReference type="EMBL" id="KAB0345187.1"/>
    </source>
</evidence>
<name>A0A5N3V7S7_MUNMU</name>
<dbReference type="EMBL" id="VCEA01000003">
    <property type="protein sequence ID" value="KAB0345187.1"/>
    <property type="molecule type" value="Genomic_DNA"/>
</dbReference>
<protein>
    <recommendedName>
        <fullName evidence="4">RRM domain-containing protein</fullName>
    </recommendedName>
</protein>